<evidence type="ECO:0000256" key="5">
    <source>
        <dbReference type="ARBA" id="ARBA00023014"/>
    </source>
</evidence>
<dbReference type="GO" id="GO:0051537">
    <property type="term" value="F:2 iron, 2 sulfur cluster binding"/>
    <property type="evidence" value="ECO:0007669"/>
    <property type="project" value="UniProtKB-KW"/>
</dbReference>
<keyword evidence="7" id="KW-0503">Monooxygenase</keyword>
<dbReference type="PANTHER" id="PTHR21266:SF19">
    <property type="entry name" value="CHLOROPHYLLIDE A OXYGENASE, CHLOROPLASTIC"/>
    <property type="match status" value="1"/>
</dbReference>
<dbReference type="GO" id="GO:0008168">
    <property type="term" value="F:methyltransferase activity"/>
    <property type="evidence" value="ECO:0007669"/>
    <property type="project" value="UniProtKB-KW"/>
</dbReference>
<keyword evidence="8" id="KW-1185">Reference proteome</keyword>
<dbReference type="Pfam" id="PF00355">
    <property type="entry name" value="Rieske"/>
    <property type="match status" value="1"/>
</dbReference>
<keyword evidence="7" id="KW-0489">Methyltransferase</keyword>
<evidence type="ECO:0000313" key="7">
    <source>
        <dbReference type="EMBL" id="SDV47345.1"/>
    </source>
</evidence>
<dbReference type="AlphaFoldDB" id="A0A1H2PMK8"/>
<accession>A0A1H2PMK8</accession>
<evidence type="ECO:0000259" key="6">
    <source>
        <dbReference type="PROSITE" id="PS51296"/>
    </source>
</evidence>
<dbReference type="InterPro" id="IPR017941">
    <property type="entry name" value="Rieske_2Fe-2S"/>
</dbReference>
<keyword evidence="1" id="KW-0001">2Fe-2S</keyword>
<organism evidence="7 8">
    <name type="scientific">Chitinasiproducens palmae</name>
    <dbReference type="NCBI Taxonomy" id="1770053"/>
    <lineage>
        <taxon>Bacteria</taxon>
        <taxon>Pseudomonadati</taxon>
        <taxon>Pseudomonadota</taxon>
        <taxon>Betaproteobacteria</taxon>
        <taxon>Burkholderiales</taxon>
        <taxon>Burkholderiaceae</taxon>
        <taxon>Chitinasiproducens</taxon>
    </lineage>
</organism>
<evidence type="ECO:0000256" key="1">
    <source>
        <dbReference type="ARBA" id="ARBA00022714"/>
    </source>
</evidence>
<proteinExistence type="predicted"/>
<gene>
    <name evidence="7" type="ORF">SAMN05216551_102501</name>
</gene>
<dbReference type="EMBL" id="FNLO01000002">
    <property type="protein sequence ID" value="SDV47345.1"/>
    <property type="molecule type" value="Genomic_DNA"/>
</dbReference>
<dbReference type="Pfam" id="PF19112">
    <property type="entry name" value="VanA_C"/>
    <property type="match status" value="1"/>
</dbReference>
<dbReference type="Gene3D" id="2.102.10.10">
    <property type="entry name" value="Rieske [2Fe-2S] iron-sulphur domain"/>
    <property type="match status" value="1"/>
</dbReference>
<dbReference type="OrthoDB" id="9790995at2"/>
<name>A0A1H2PMK8_9BURK</name>
<keyword evidence="2" id="KW-0479">Metal-binding</keyword>
<dbReference type="GO" id="GO:0032259">
    <property type="term" value="P:methylation"/>
    <property type="evidence" value="ECO:0007669"/>
    <property type="project" value="UniProtKB-KW"/>
</dbReference>
<dbReference type="PANTHER" id="PTHR21266">
    <property type="entry name" value="IRON-SULFUR DOMAIN CONTAINING PROTEIN"/>
    <property type="match status" value="1"/>
</dbReference>
<dbReference type="RefSeq" id="WP_091905868.1">
    <property type="nucleotide sequence ID" value="NZ_FNLO01000002.1"/>
</dbReference>
<dbReference type="InterPro" id="IPR044043">
    <property type="entry name" value="VanA_C_cat"/>
</dbReference>
<evidence type="ECO:0000256" key="4">
    <source>
        <dbReference type="ARBA" id="ARBA00023004"/>
    </source>
</evidence>
<evidence type="ECO:0000313" key="8">
    <source>
        <dbReference type="Proteomes" id="UP000243719"/>
    </source>
</evidence>
<keyword evidence="4" id="KW-0408">Iron</keyword>
<dbReference type="Proteomes" id="UP000243719">
    <property type="component" value="Unassembled WGS sequence"/>
</dbReference>
<dbReference type="Gene3D" id="3.90.380.10">
    <property type="entry name" value="Naphthalene 1,2-dioxygenase Alpha Subunit, Chain A, domain 1"/>
    <property type="match status" value="1"/>
</dbReference>
<evidence type="ECO:0000256" key="2">
    <source>
        <dbReference type="ARBA" id="ARBA00022723"/>
    </source>
</evidence>
<keyword evidence="7" id="KW-0808">Transferase</keyword>
<dbReference type="SUPFAM" id="SSF55961">
    <property type="entry name" value="Bet v1-like"/>
    <property type="match status" value="1"/>
</dbReference>
<dbReference type="GO" id="GO:0005737">
    <property type="term" value="C:cytoplasm"/>
    <property type="evidence" value="ECO:0007669"/>
    <property type="project" value="TreeGrafter"/>
</dbReference>
<sequence length="356" mass="39751">MNFMRNTWYAAVWAQDLPADRLVPVTIIGEAVVLFRDAAGKATALLDRCPHRLVPLHLGRLCDGGARLQCGYHGLEFDGAGRCVRNPHSDRVPTAAKVRAFPVVERHSLIWVWMGDAAPCEAQIPDYSAFDECNNARVGRRETIELDVNYQLMTDNLLDLSHVSFLHDGILGHADMVRGNIEVQQEDNTLYVRRATPNVAPPGMFDLMFRRDGQPVDVWADMRWNAPASMLNYAGVCPPGGERSAGVHILGAHILTPVSEFRTRYHVAAVRYDDTVTRSEEEASEVMQKLGDLRRHAFKDQDEPMVMAQQDAMIRAGGLDAVEPLLLNIDVGPARARRLLETLRQQADEVREPVEA</sequence>
<dbReference type="InterPro" id="IPR036922">
    <property type="entry name" value="Rieske_2Fe-2S_sf"/>
</dbReference>
<evidence type="ECO:0000256" key="3">
    <source>
        <dbReference type="ARBA" id="ARBA00023002"/>
    </source>
</evidence>
<protein>
    <submittedName>
        <fullName evidence="7">Vanillate O-demethylase monooxygenase subunit</fullName>
    </submittedName>
</protein>
<dbReference type="PROSITE" id="PS51296">
    <property type="entry name" value="RIESKE"/>
    <property type="match status" value="1"/>
</dbReference>
<keyword evidence="5" id="KW-0411">Iron-sulfur</keyword>
<dbReference type="InterPro" id="IPR050584">
    <property type="entry name" value="Cholesterol_7-desaturase"/>
</dbReference>
<feature type="domain" description="Rieske" evidence="6">
    <location>
        <begin position="8"/>
        <end position="112"/>
    </location>
</feature>
<dbReference type="GO" id="GO:0046872">
    <property type="term" value="F:metal ion binding"/>
    <property type="evidence" value="ECO:0007669"/>
    <property type="project" value="UniProtKB-KW"/>
</dbReference>
<reference evidence="8" key="1">
    <citation type="submission" date="2016-09" db="EMBL/GenBank/DDBJ databases">
        <authorList>
            <person name="Varghese N."/>
            <person name="Submissions S."/>
        </authorList>
    </citation>
    <scope>NUCLEOTIDE SEQUENCE [LARGE SCALE GENOMIC DNA]</scope>
    <source>
        <strain evidence="8">JS23</strain>
    </source>
</reference>
<keyword evidence="3" id="KW-0560">Oxidoreductase</keyword>
<dbReference type="GO" id="GO:0004497">
    <property type="term" value="F:monooxygenase activity"/>
    <property type="evidence" value="ECO:0007669"/>
    <property type="project" value="UniProtKB-KW"/>
</dbReference>
<dbReference type="SUPFAM" id="SSF50022">
    <property type="entry name" value="ISP domain"/>
    <property type="match status" value="1"/>
</dbReference>
<dbReference type="STRING" id="1770053.SAMN05216551_102501"/>